<accession>A0A9D4KP22</accession>
<gene>
    <name evidence="1" type="ORF">DPMN_116058</name>
</gene>
<sequence>MALKTYLNKCAKQPATLYNEAIPRPSPEMDNLNKVNHRLLGVCFKKAKRTNGLPRPSLESPLAWDCETTERF</sequence>
<reference evidence="1" key="1">
    <citation type="journal article" date="2019" name="bioRxiv">
        <title>The Genome of the Zebra Mussel, Dreissena polymorpha: A Resource for Invasive Species Research.</title>
        <authorList>
            <person name="McCartney M.A."/>
            <person name="Auch B."/>
            <person name="Kono T."/>
            <person name="Mallez S."/>
            <person name="Zhang Y."/>
            <person name="Obille A."/>
            <person name="Becker A."/>
            <person name="Abrahante J.E."/>
            <person name="Garbe J."/>
            <person name="Badalamenti J.P."/>
            <person name="Herman A."/>
            <person name="Mangelson H."/>
            <person name="Liachko I."/>
            <person name="Sullivan S."/>
            <person name="Sone E.D."/>
            <person name="Koren S."/>
            <person name="Silverstein K.A.T."/>
            <person name="Beckman K.B."/>
            <person name="Gohl D.M."/>
        </authorList>
    </citation>
    <scope>NUCLEOTIDE SEQUENCE</scope>
    <source>
        <strain evidence="1">Duluth1</strain>
        <tissue evidence="1">Whole animal</tissue>
    </source>
</reference>
<keyword evidence="2" id="KW-1185">Reference proteome</keyword>
<comment type="caution">
    <text evidence="1">The sequence shown here is derived from an EMBL/GenBank/DDBJ whole genome shotgun (WGS) entry which is preliminary data.</text>
</comment>
<dbReference type="Proteomes" id="UP000828390">
    <property type="component" value="Unassembled WGS sequence"/>
</dbReference>
<evidence type="ECO:0000313" key="2">
    <source>
        <dbReference type="Proteomes" id="UP000828390"/>
    </source>
</evidence>
<dbReference type="AlphaFoldDB" id="A0A9D4KP22"/>
<organism evidence="1 2">
    <name type="scientific">Dreissena polymorpha</name>
    <name type="common">Zebra mussel</name>
    <name type="synonym">Mytilus polymorpha</name>
    <dbReference type="NCBI Taxonomy" id="45954"/>
    <lineage>
        <taxon>Eukaryota</taxon>
        <taxon>Metazoa</taxon>
        <taxon>Spiralia</taxon>
        <taxon>Lophotrochozoa</taxon>
        <taxon>Mollusca</taxon>
        <taxon>Bivalvia</taxon>
        <taxon>Autobranchia</taxon>
        <taxon>Heteroconchia</taxon>
        <taxon>Euheterodonta</taxon>
        <taxon>Imparidentia</taxon>
        <taxon>Neoheterodontei</taxon>
        <taxon>Myida</taxon>
        <taxon>Dreissenoidea</taxon>
        <taxon>Dreissenidae</taxon>
        <taxon>Dreissena</taxon>
    </lineage>
</organism>
<protein>
    <submittedName>
        <fullName evidence="1">Uncharacterized protein</fullName>
    </submittedName>
</protein>
<evidence type="ECO:0000313" key="1">
    <source>
        <dbReference type="EMBL" id="KAH3842561.1"/>
    </source>
</evidence>
<reference evidence="1" key="2">
    <citation type="submission" date="2020-11" db="EMBL/GenBank/DDBJ databases">
        <authorList>
            <person name="McCartney M.A."/>
            <person name="Auch B."/>
            <person name="Kono T."/>
            <person name="Mallez S."/>
            <person name="Becker A."/>
            <person name="Gohl D.M."/>
            <person name="Silverstein K.A.T."/>
            <person name="Koren S."/>
            <person name="Bechman K.B."/>
            <person name="Herman A."/>
            <person name="Abrahante J.E."/>
            <person name="Garbe J."/>
        </authorList>
    </citation>
    <scope>NUCLEOTIDE SEQUENCE</scope>
    <source>
        <strain evidence="1">Duluth1</strain>
        <tissue evidence="1">Whole animal</tissue>
    </source>
</reference>
<proteinExistence type="predicted"/>
<dbReference type="EMBL" id="JAIWYP010000004">
    <property type="protein sequence ID" value="KAH3842561.1"/>
    <property type="molecule type" value="Genomic_DNA"/>
</dbReference>
<name>A0A9D4KP22_DREPO</name>